<keyword evidence="4 6" id="KW-1133">Transmembrane helix</keyword>
<evidence type="ECO:0000256" key="5">
    <source>
        <dbReference type="ARBA" id="ARBA00023136"/>
    </source>
</evidence>
<dbReference type="PANTHER" id="PTHR30485:SF2">
    <property type="entry name" value="BLL0597 PROTEIN"/>
    <property type="match status" value="1"/>
</dbReference>
<gene>
    <name evidence="8" type="ORF">EKO24_009940</name>
</gene>
<evidence type="ECO:0000256" key="4">
    <source>
        <dbReference type="ARBA" id="ARBA00022989"/>
    </source>
</evidence>
<dbReference type="Pfam" id="PF01292">
    <property type="entry name" value="Ni_hydr_CYTB"/>
    <property type="match status" value="1"/>
</dbReference>
<feature type="transmembrane region" description="Helical" evidence="6">
    <location>
        <begin position="37"/>
        <end position="57"/>
    </location>
</feature>
<evidence type="ECO:0000256" key="1">
    <source>
        <dbReference type="ARBA" id="ARBA00004651"/>
    </source>
</evidence>
<keyword evidence="5 6" id="KW-0472">Membrane</keyword>
<dbReference type="PANTHER" id="PTHR30485">
    <property type="entry name" value="NI/FE-HYDROGENASE 1 B-TYPE CYTOCHROME SUBUNIT"/>
    <property type="match status" value="1"/>
</dbReference>
<dbReference type="InterPro" id="IPR011577">
    <property type="entry name" value="Cyt_b561_bac/Ni-Hgenase"/>
</dbReference>
<protein>
    <submittedName>
        <fullName evidence="8">Cytochrome B</fullName>
    </submittedName>
</protein>
<feature type="transmembrane region" description="Helical" evidence="6">
    <location>
        <begin position="98"/>
        <end position="121"/>
    </location>
</feature>
<feature type="domain" description="Cytochrome b561 bacterial/Ni-hydrogenase" evidence="7">
    <location>
        <begin position="10"/>
        <end position="203"/>
    </location>
</feature>
<name>A0ABY3CAQ1_9GAMM</name>
<evidence type="ECO:0000256" key="2">
    <source>
        <dbReference type="ARBA" id="ARBA00022475"/>
    </source>
</evidence>
<dbReference type="RefSeq" id="WP_127030141.1">
    <property type="nucleotide sequence ID" value="NZ_RYFG02000089.1"/>
</dbReference>
<evidence type="ECO:0000313" key="8">
    <source>
        <dbReference type="EMBL" id="TRW95565.1"/>
    </source>
</evidence>
<dbReference type="EMBL" id="RYFG02000089">
    <property type="protein sequence ID" value="TRW95565.1"/>
    <property type="molecule type" value="Genomic_DNA"/>
</dbReference>
<comment type="subcellular location">
    <subcellularLocation>
        <location evidence="1">Cell membrane</location>
        <topology evidence="1">Multi-pass membrane protein</topology>
    </subcellularLocation>
</comment>
<evidence type="ECO:0000313" key="9">
    <source>
        <dbReference type="Proteomes" id="UP000733744"/>
    </source>
</evidence>
<keyword evidence="3 6" id="KW-0812">Transmembrane</keyword>
<comment type="caution">
    <text evidence="8">The sequence shown here is derived from an EMBL/GenBank/DDBJ whole genome shotgun (WGS) entry which is preliminary data.</text>
</comment>
<feature type="transmembrane region" description="Helical" evidence="6">
    <location>
        <begin position="169"/>
        <end position="191"/>
    </location>
</feature>
<dbReference type="Gene3D" id="1.20.950.20">
    <property type="entry name" value="Transmembrane di-heme cytochromes, Chain C"/>
    <property type="match status" value="1"/>
</dbReference>
<evidence type="ECO:0000256" key="6">
    <source>
        <dbReference type="SAM" id="Phobius"/>
    </source>
</evidence>
<evidence type="ECO:0000259" key="7">
    <source>
        <dbReference type="Pfam" id="PF01292"/>
    </source>
</evidence>
<feature type="transmembrane region" description="Helical" evidence="6">
    <location>
        <begin position="14"/>
        <end position="31"/>
    </location>
</feature>
<keyword evidence="2" id="KW-1003">Cell membrane</keyword>
<accession>A0ABY3CAQ1</accession>
<dbReference type="InterPro" id="IPR051542">
    <property type="entry name" value="Hydrogenase_cytochrome"/>
</dbReference>
<dbReference type="Proteomes" id="UP000733744">
    <property type="component" value="Unassembled WGS sequence"/>
</dbReference>
<dbReference type="SUPFAM" id="SSF81342">
    <property type="entry name" value="Transmembrane di-heme cytochromes"/>
    <property type="match status" value="1"/>
</dbReference>
<sequence length="212" mass="23710">MTSNKKTLTVWDPLIRIGHWTLVIAFFTAYFTEDDFMALHVWAGYVVAAYVLARILWGLVGGKYARFSNFIYSPVKIVAYLKNLIAFKPQHYIGHNPAGGAMVVALLLSLAVTALTGLKLYAVENNKGPLAISATQARTEIQPSNPAPIDEKEDNKEEGEEYWEELHEVFANLTLLLVFLHISGVVVSSYIDKEKLVKTMLTGKKDIDDTYL</sequence>
<organism evidence="8 9">
    <name type="scientific">Candidatus Methylobacter oryzae</name>
    <dbReference type="NCBI Taxonomy" id="2497749"/>
    <lineage>
        <taxon>Bacteria</taxon>
        <taxon>Pseudomonadati</taxon>
        <taxon>Pseudomonadota</taxon>
        <taxon>Gammaproteobacteria</taxon>
        <taxon>Methylococcales</taxon>
        <taxon>Methylococcaceae</taxon>
        <taxon>Methylobacter</taxon>
    </lineage>
</organism>
<dbReference type="InterPro" id="IPR016174">
    <property type="entry name" value="Di-haem_cyt_TM"/>
</dbReference>
<reference evidence="8 9" key="1">
    <citation type="journal article" date="2019" name="Antonie Van Leeuwenhoek">
        <title>Description of 'Ca. Methylobacter oryzae' KRF1, a novel species from the environmentally important Methylobacter clade 2.</title>
        <authorList>
            <person name="Khatri K."/>
            <person name="Mohite J.A."/>
            <person name="Pandit P.S."/>
            <person name="Bahulikar R."/>
            <person name="Rahalkar M.C."/>
        </authorList>
    </citation>
    <scope>NUCLEOTIDE SEQUENCE [LARGE SCALE GENOMIC DNA]</scope>
    <source>
        <strain evidence="8 9">KRF1</strain>
    </source>
</reference>
<evidence type="ECO:0000256" key="3">
    <source>
        <dbReference type="ARBA" id="ARBA00022692"/>
    </source>
</evidence>
<keyword evidence="9" id="KW-1185">Reference proteome</keyword>
<proteinExistence type="predicted"/>